<reference evidence="2 3" key="1">
    <citation type="journal article" date="2023" name="Int. J. Syst. Evol. Microbiol.">
        <title>Lactiplantibacillus brownii sp. nov., a novel psychrotolerant species isolated from sauerkraut.</title>
        <authorList>
            <person name="Heng Y.C."/>
            <person name="Silvaraju S."/>
            <person name="Lee J.K.Y."/>
            <person name="Kittelmann S."/>
        </authorList>
    </citation>
    <scope>NUCLEOTIDE SEQUENCE [LARGE SCALE GENOMIC DNA]</scope>
    <source>
        <strain evidence="2 3">WILCCON 0030</strain>
    </source>
</reference>
<dbReference type="InterPro" id="IPR014922">
    <property type="entry name" value="YdhG-like"/>
</dbReference>
<feature type="domain" description="YdhG-like" evidence="1">
    <location>
        <begin position="24"/>
        <end position="119"/>
    </location>
</feature>
<dbReference type="Pfam" id="PF08818">
    <property type="entry name" value="DUF1801"/>
    <property type="match status" value="1"/>
</dbReference>
<name>A0ABU1A8R1_9LACO</name>
<dbReference type="RefSeq" id="WP_308703104.1">
    <property type="nucleotide sequence ID" value="NZ_AP027463.1"/>
</dbReference>
<evidence type="ECO:0000313" key="3">
    <source>
        <dbReference type="Proteomes" id="UP001227831"/>
    </source>
</evidence>
<accession>A0ABU1A8R1</accession>
<dbReference type="Proteomes" id="UP001227831">
    <property type="component" value="Unassembled WGS sequence"/>
</dbReference>
<dbReference type="Gene3D" id="3.90.1150.200">
    <property type="match status" value="1"/>
</dbReference>
<gene>
    <name evidence="2" type="ORF">RA086_06890</name>
</gene>
<evidence type="ECO:0000313" key="2">
    <source>
        <dbReference type="EMBL" id="MDQ7937352.1"/>
    </source>
</evidence>
<protein>
    <submittedName>
        <fullName evidence="2">DUF1801 domain-containing protein</fullName>
    </submittedName>
</protein>
<sequence length="134" mass="15684">MSITLNPELADFEDFITKIDNPDHRDQLIKVLNWVNTTFPQLQPRFAWNQPMFTDHGTFIVGFSSAKPHFNVALEAVTLSHFRDQIEATGDKTTKMLWQIKFDQPVNFNLLQQPIQFNIETKQTMTSFWRPKTV</sequence>
<dbReference type="SUPFAM" id="SSF159888">
    <property type="entry name" value="YdhG-like"/>
    <property type="match status" value="1"/>
</dbReference>
<proteinExistence type="predicted"/>
<organism evidence="2 3">
    <name type="scientific">Lactiplantibacillus brownii</name>
    <dbReference type="NCBI Taxonomy" id="3069269"/>
    <lineage>
        <taxon>Bacteria</taxon>
        <taxon>Bacillati</taxon>
        <taxon>Bacillota</taxon>
        <taxon>Bacilli</taxon>
        <taxon>Lactobacillales</taxon>
        <taxon>Lactobacillaceae</taxon>
        <taxon>Lactiplantibacillus</taxon>
    </lineage>
</organism>
<dbReference type="EMBL" id="JAVCWF010000001">
    <property type="protein sequence ID" value="MDQ7937352.1"/>
    <property type="molecule type" value="Genomic_DNA"/>
</dbReference>
<evidence type="ECO:0000259" key="1">
    <source>
        <dbReference type="Pfam" id="PF08818"/>
    </source>
</evidence>
<comment type="caution">
    <text evidence="2">The sequence shown here is derived from an EMBL/GenBank/DDBJ whole genome shotgun (WGS) entry which is preliminary data.</text>
</comment>
<keyword evidence="3" id="KW-1185">Reference proteome</keyword>